<keyword evidence="2" id="KW-1185">Reference proteome</keyword>
<dbReference type="EMBL" id="ML145144">
    <property type="protein sequence ID" value="TBU56916.1"/>
    <property type="molecule type" value="Genomic_DNA"/>
</dbReference>
<organism evidence="1 2">
    <name type="scientific">Dichomitus squalens</name>
    <dbReference type="NCBI Taxonomy" id="114155"/>
    <lineage>
        <taxon>Eukaryota</taxon>
        <taxon>Fungi</taxon>
        <taxon>Dikarya</taxon>
        <taxon>Basidiomycota</taxon>
        <taxon>Agaricomycotina</taxon>
        <taxon>Agaricomycetes</taxon>
        <taxon>Polyporales</taxon>
        <taxon>Polyporaceae</taxon>
        <taxon>Dichomitus</taxon>
    </lineage>
</organism>
<reference evidence="1 2" key="1">
    <citation type="submission" date="2019-01" db="EMBL/GenBank/DDBJ databases">
        <title>Draft genome sequences of three monokaryotic isolates of the white-rot basidiomycete fungus Dichomitus squalens.</title>
        <authorList>
            <consortium name="DOE Joint Genome Institute"/>
            <person name="Lopez S.C."/>
            <person name="Andreopoulos B."/>
            <person name="Pangilinan J."/>
            <person name="Lipzen A."/>
            <person name="Riley R."/>
            <person name="Ahrendt S."/>
            <person name="Ng V."/>
            <person name="Barry K."/>
            <person name="Daum C."/>
            <person name="Grigoriev I.V."/>
            <person name="Hilden K.S."/>
            <person name="Makela M.R."/>
            <person name="de Vries R.P."/>
        </authorList>
    </citation>
    <scope>NUCLEOTIDE SEQUENCE [LARGE SCALE GENOMIC DNA]</scope>
    <source>
        <strain evidence="1 2">CBS 464.89</strain>
    </source>
</reference>
<dbReference type="AlphaFoldDB" id="A0A4Q9PRC7"/>
<name>A0A4Q9PRC7_9APHY</name>
<gene>
    <name evidence="1" type="ORF">BD310DRAFT_930525</name>
</gene>
<dbReference type="Proteomes" id="UP000292082">
    <property type="component" value="Unassembled WGS sequence"/>
</dbReference>
<evidence type="ECO:0000313" key="1">
    <source>
        <dbReference type="EMBL" id="TBU56916.1"/>
    </source>
</evidence>
<sequence length="98" mass="10542">MLVLGRVDRGLIARDGLDTMLALKSLPPRLMICQAPGRPPTRRTCRSCGCGAGTHRASESDHASLLACQFLTTAFVPSQLSRCLGIGSCRRIMGMLIK</sequence>
<protein>
    <submittedName>
        <fullName evidence="1">Uncharacterized protein</fullName>
    </submittedName>
</protein>
<proteinExistence type="predicted"/>
<evidence type="ECO:0000313" key="2">
    <source>
        <dbReference type="Proteomes" id="UP000292082"/>
    </source>
</evidence>
<accession>A0A4Q9PRC7</accession>